<feature type="transmembrane region" description="Helical" evidence="1">
    <location>
        <begin position="6"/>
        <end position="25"/>
    </location>
</feature>
<dbReference type="Proteomes" id="UP000294562">
    <property type="component" value="Unassembled WGS sequence"/>
</dbReference>
<dbReference type="RefSeq" id="WP_133343446.1">
    <property type="nucleotide sequence ID" value="NZ_SMZO01000032.1"/>
</dbReference>
<evidence type="ECO:0000256" key="1">
    <source>
        <dbReference type="SAM" id="Phobius"/>
    </source>
</evidence>
<organism evidence="2 3">
    <name type="scientific">Meridianimarinicoccus aquatilis</name>
    <dbReference type="NCBI Taxonomy" id="2552766"/>
    <lineage>
        <taxon>Bacteria</taxon>
        <taxon>Pseudomonadati</taxon>
        <taxon>Pseudomonadota</taxon>
        <taxon>Alphaproteobacteria</taxon>
        <taxon>Rhodobacterales</taxon>
        <taxon>Paracoccaceae</taxon>
        <taxon>Meridianimarinicoccus</taxon>
    </lineage>
</organism>
<keyword evidence="1" id="KW-0472">Membrane</keyword>
<keyword evidence="1" id="KW-1133">Transmembrane helix</keyword>
<dbReference type="EMBL" id="SMZO01000032">
    <property type="protein sequence ID" value="TDL86379.1"/>
    <property type="molecule type" value="Genomic_DNA"/>
</dbReference>
<protein>
    <submittedName>
        <fullName evidence="2">Uncharacterized protein</fullName>
    </submittedName>
</protein>
<keyword evidence="1" id="KW-0812">Transmembrane</keyword>
<gene>
    <name evidence="2" type="ORF">E2L05_13575</name>
</gene>
<name>A0A4V3BBA8_9RHOB</name>
<accession>A0A4V3BBA8</accession>
<evidence type="ECO:0000313" key="2">
    <source>
        <dbReference type="EMBL" id="TDL86379.1"/>
    </source>
</evidence>
<reference evidence="2 3" key="1">
    <citation type="submission" date="2019-03" db="EMBL/GenBank/DDBJ databases">
        <title>Rhodobacteraceae bacterium SM1902, a new member of the family Rhodobacteraceae isolated from Yantai.</title>
        <authorList>
            <person name="Sun Y."/>
        </authorList>
    </citation>
    <scope>NUCLEOTIDE SEQUENCE [LARGE SCALE GENOMIC DNA]</scope>
    <source>
        <strain evidence="2 3">SM1902</strain>
    </source>
</reference>
<feature type="transmembrane region" description="Helical" evidence="1">
    <location>
        <begin position="67"/>
        <end position="86"/>
    </location>
</feature>
<comment type="caution">
    <text evidence="2">The sequence shown here is derived from an EMBL/GenBank/DDBJ whole genome shotgun (WGS) entry which is preliminary data.</text>
</comment>
<dbReference type="AlphaFoldDB" id="A0A4V3BBA8"/>
<evidence type="ECO:0000313" key="3">
    <source>
        <dbReference type="Proteomes" id="UP000294562"/>
    </source>
</evidence>
<proteinExistence type="predicted"/>
<keyword evidence="3" id="KW-1185">Reference proteome</keyword>
<sequence>MQAGFEVAMLLCFSANLGWSILSTLRAGSAASKHRVTVMLVSSGALCGLMAKLSVLQTGGGVNLVQLISLFNSAAMVADIALVVWFSRRGAAAA</sequence>